<feature type="transmembrane region" description="Helical" evidence="7">
    <location>
        <begin position="153"/>
        <end position="175"/>
    </location>
</feature>
<feature type="transmembrane region" description="Helical" evidence="7">
    <location>
        <begin position="125"/>
        <end position="147"/>
    </location>
</feature>
<accession>A0A1H2B7U4</accession>
<evidence type="ECO:0000256" key="6">
    <source>
        <dbReference type="ARBA" id="ARBA00023136"/>
    </source>
</evidence>
<evidence type="ECO:0000256" key="3">
    <source>
        <dbReference type="ARBA" id="ARBA00022475"/>
    </source>
</evidence>
<dbReference type="Pfam" id="PF00528">
    <property type="entry name" value="BPD_transp_1"/>
    <property type="match status" value="1"/>
</dbReference>
<evidence type="ECO:0000256" key="7">
    <source>
        <dbReference type="RuleBase" id="RU363032"/>
    </source>
</evidence>
<feature type="transmembrane region" description="Helical" evidence="7">
    <location>
        <begin position="248"/>
        <end position="270"/>
    </location>
</feature>
<evidence type="ECO:0000313" key="9">
    <source>
        <dbReference type="EMBL" id="SDT53989.1"/>
    </source>
</evidence>
<feature type="transmembrane region" description="Helical" evidence="7">
    <location>
        <begin position="94"/>
        <end position="113"/>
    </location>
</feature>
<dbReference type="Proteomes" id="UP000243904">
    <property type="component" value="Chromosome I"/>
</dbReference>
<dbReference type="SUPFAM" id="SSF161098">
    <property type="entry name" value="MetI-like"/>
    <property type="match status" value="1"/>
</dbReference>
<evidence type="ECO:0000256" key="4">
    <source>
        <dbReference type="ARBA" id="ARBA00022692"/>
    </source>
</evidence>
<evidence type="ECO:0000259" key="8">
    <source>
        <dbReference type="PROSITE" id="PS50928"/>
    </source>
</evidence>
<evidence type="ECO:0000256" key="2">
    <source>
        <dbReference type="ARBA" id="ARBA00022448"/>
    </source>
</evidence>
<keyword evidence="2 7" id="KW-0813">Transport</keyword>
<comment type="subcellular location">
    <subcellularLocation>
        <location evidence="1 7">Cell membrane</location>
        <topology evidence="1 7">Multi-pass membrane protein</topology>
    </subcellularLocation>
</comment>
<reference evidence="10" key="1">
    <citation type="submission" date="2016-10" db="EMBL/GenBank/DDBJ databases">
        <authorList>
            <person name="Varghese N."/>
            <person name="Submissions S."/>
        </authorList>
    </citation>
    <scope>NUCLEOTIDE SEQUENCE [LARGE SCALE GENOMIC DNA]</scope>
    <source>
        <strain evidence="10">GAS369</strain>
    </source>
</reference>
<protein>
    <submittedName>
        <fullName evidence="9">NitT/TauT family transport system permease protein</fullName>
    </submittedName>
</protein>
<keyword evidence="5 7" id="KW-1133">Transmembrane helix</keyword>
<keyword evidence="10" id="KW-1185">Reference proteome</keyword>
<dbReference type="RefSeq" id="WP_146690468.1">
    <property type="nucleotide sequence ID" value="NZ_LT629750.1"/>
</dbReference>
<sequence length="290" mass="31524">MPSAAALEQTAALSIEQVERRVQSESRSKRSRDRRAEIIFPILVTGLLLVVWEVAADFFKIPTYLFPAPSKIIAASIDNASLLLRESWTTSVEIMLGYILSIVIGIPLALGIFHWPVFAKSVYPLLVSTQAMPKVAIAPLFVVWFGFGLLPKILIAFLIAFFPIVINTVMGLSAIEQEKIFLARSMGLSSFATFRLIRFPHALPSIFAGLKISITLAVVGAVVGEFVGGDSGLGYQLMVANGNMNTPLLFAGVLALTVLGLILFGVIEMLEQFAMPYRERTSDATKAGSM</sequence>
<dbReference type="GO" id="GO:0005886">
    <property type="term" value="C:plasma membrane"/>
    <property type="evidence" value="ECO:0007669"/>
    <property type="project" value="UniProtKB-SubCell"/>
</dbReference>
<dbReference type="PROSITE" id="PS50928">
    <property type="entry name" value="ABC_TM1"/>
    <property type="match status" value="1"/>
</dbReference>
<organism evidence="9 10">
    <name type="scientific">Bradyrhizobium canariense</name>
    <dbReference type="NCBI Taxonomy" id="255045"/>
    <lineage>
        <taxon>Bacteria</taxon>
        <taxon>Pseudomonadati</taxon>
        <taxon>Pseudomonadota</taxon>
        <taxon>Alphaproteobacteria</taxon>
        <taxon>Hyphomicrobiales</taxon>
        <taxon>Nitrobacteraceae</taxon>
        <taxon>Bradyrhizobium</taxon>
    </lineage>
</organism>
<dbReference type="GO" id="GO:0055085">
    <property type="term" value="P:transmembrane transport"/>
    <property type="evidence" value="ECO:0007669"/>
    <property type="project" value="InterPro"/>
</dbReference>
<name>A0A1H2B7U4_9BRAD</name>
<gene>
    <name evidence="9" type="ORF">SAMN05444158_6861</name>
</gene>
<evidence type="ECO:0000256" key="1">
    <source>
        <dbReference type="ARBA" id="ARBA00004651"/>
    </source>
</evidence>
<feature type="transmembrane region" description="Helical" evidence="7">
    <location>
        <begin position="38"/>
        <end position="59"/>
    </location>
</feature>
<evidence type="ECO:0000313" key="10">
    <source>
        <dbReference type="Proteomes" id="UP000243904"/>
    </source>
</evidence>
<dbReference type="AlphaFoldDB" id="A0A1H2B7U4"/>
<dbReference type="PANTHER" id="PTHR30151">
    <property type="entry name" value="ALKANE SULFONATE ABC TRANSPORTER-RELATED, MEMBRANE SUBUNIT"/>
    <property type="match status" value="1"/>
</dbReference>
<evidence type="ECO:0000256" key="5">
    <source>
        <dbReference type="ARBA" id="ARBA00022989"/>
    </source>
</evidence>
<feature type="transmembrane region" description="Helical" evidence="7">
    <location>
        <begin position="205"/>
        <end position="228"/>
    </location>
</feature>
<feature type="domain" description="ABC transmembrane type-1" evidence="8">
    <location>
        <begin position="87"/>
        <end position="271"/>
    </location>
</feature>
<dbReference type="PANTHER" id="PTHR30151:SF20">
    <property type="entry name" value="ABC TRANSPORTER PERMEASE PROTEIN HI_0355-RELATED"/>
    <property type="match status" value="1"/>
</dbReference>
<proteinExistence type="inferred from homology"/>
<keyword evidence="4 7" id="KW-0812">Transmembrane</keyword>
<keyword evidence="3" id="KW-1003">Cell membrane</keyword>
<dbReference type="InterPro" id="IPR000515">
    <property type="entry name" value="MetI-like"/>
</dbReference>
<dbReference type="Gene3D" id="1.10.3720.10">
    <property type="entry name" value="MetI-like"/>
    <property type="match status" value="1"/>
</dbReference>
<keyword evidence="6 7" id="KW-0472">Membrane</keyword>
<dbReference type="InterPro" id="IPR035906">
    <property type="entry name" value="MetI-like_sf"/>
</dbReference>
<comment type="similarity">
    <text evidence="7">Belongs to the binding-protein-dependent transport system permease family.</text>
</comment>
<dbReference type="EMBL" id="LT629750">
    <property type="protein sequence ID" value="SDT53989.1"/>
    <property type="molecule type" value="Genomic_DNA"/>
</dbReference>
<dbReference type="CDD" id="cd06261">
    <property type="entry name" value="TM_PBP2"/>
    <property type="match status" value="1"/>
</dbReference>